<dbReference type="EMBL" id="CP050861">
    <property type="protein sequence ID" value="UTD14577.1"/>
    <property type="molecule type" value="Genomic_DNA"/>
</dbReference>
<dbReference type="Proteomes" id="UP001056837">
    <property type="component" value="Chromosome"/>
</dbReference>
<accession>A0AAE9SEN7</accession>
<protein>
    <submittedName>
        <fullName evidence="1">Uncharacterized protein</fullName>
    </submittedName>
</protein>
<sequence>MKKDILHNLENLLKRSLIQLKGATLEKIITSYINETNQHYLSIGVNHYLEDEESIELNKLKKNPELKQFFQKAIEFKFNENQIIEKFKLNIQNAFAEIKVKDQSEQKVIRLQAIFLEYDLLPTASIYGYGKGDYLLLKKPKYLGFYPKDEIFISIEKIDYSTVWKNLISFNNTIEQYGIDDYIFESDIYLALKDAYIFKTYILLHKAFDGLGNKIFDGIEIEKPLMIYGSEHDCEAINIYMFE</sequence>
<dbReference type="AlphaFoldDB" id="A0AAE9SEN7"/>
<proteinExistence type="predicted"/>
<name>A0AAE9SEN7_9FLAO</name>
<dbReference type="RefSeq" id="WP_253680375.1">
    <property type="nucleotide sequence ID" value="NZ_CANLMG010000001.1"/>
</dbReference>
<evidence type="ECO:0000313" key="2">
    <source>
        <dbReference type="Proteomes" id="UP001056837"/>
    </source>
</evidence>
<organism evidence="1 2">
    <name type="scientific">Tenacibaculum mesophilum</name>
    <dbReference type="NCBI Taxonomy" id="104268"/>
    <lineage>
        <taxon>Bacteria</taxon>
        <taxon>Pseudomonadati</taxon>
        <taxon>Bacteroidota</taxon>
        <taxon>Flavobacteriia</taxon>
        <taxon>Flavobacteriales</taxon>
        <taxon>Flavobacteriaceae</taxon>
        <taxon>Tenacibaculum</taxon>
    </lineage>
</organism>
<gene>
    <name evidence="1" type="ORF">HER15_03395</name>
</gene>
<evidence type="ECO:0000313" key="1">
    <source>
        <dbReference type="EMBL" id="UTD14577.1"/>
    </source>
</evidence>
<reference evidence="1" key="1">
    <citation type="submission" date="2020-04" db="EMBL/GenBank/DDBJ databases">
        <title>Tenacibaculum mesophilum bac2.</title>
        <authorList>
            <person name="Li M."/>
        </authorList>
    </citation>
    <scope>NUCLEOTIDE SEQUENCE</scope>
    <source>
        <strain evidence="1">Bac2</strain>
    </source>
</reference>